<dbReference type="AlphaFoldDB" id="A0A382H3K1"/>
<dbReference type="PANTHER" id="PTHR10672:SF3">
    <property type="entry name" value="PROTEIN HU-LI TAI SHAO"/>
    <property type="match status" value="1"/>
</dbReference>
<dbReference type="Gene3D" id="3.40.225.10">
    <property type="entry name" value="Class II aldolase/adducin N-terminal domain"/>
    <property type="match status" value="1"/>
</dbReference>
<sequence length="263" mass="29294">MMASTAPLESTHEERADNSLEQYRVDLAAALRWAARLGLSEGVDNHFSMAVPGPDGEIQGDRFLINPYGWHWSEITASSLVLADDKGNVLEGSNYVEDTAFFIHSRVHLNVPSARVVLHNHMPYTTALTLLEDGRLEMCEQNALQFDGRIAYDDEYNGLALDSDEGDRVASKMGAASILFMACHGVVVTGESVARAFTDLYYLERASMFQVLARSTGGKLRQISAPVREATRGQMDKELPLIAERHFSALRRILDREEPDYRS</sequence>
<dbReference type="SMART" id="SM01007">
    <property type="entry name" value="Aldolase_II"/>
    <property type="match status" value="1"/>
</dbReference>
<organism evidence="2">
    <name type="scientific">marine metagenome</name>
    <dbReference type="NCBI Taxonomy" id="408172"/>
    <lineage>
        <taxon>unclassified sequences</taxon>
        <taxon>metagenomes</taxon>
        <taxon>ecological metagenomes</taxon>
    </lineage>
</organism>
<dbReference type="PANTHER" id="PTHR10672">
    <property type="entry name" value="ADDUCIN"/>
    <property type="match status" value="1"/>
</dbReference>
<dbReference type="EMBL" id="UINC01058988">
    <property type="protein sequence ID" value="SVB81896.1"/>
    <property type="molecule type" value="Genomic_DNA"/>
</dbReference>
<dbReference type="InterPro" id="IPR051017">
    <property type="entry name" value="Aldolase-II_Adducin_sf"/>
</dbReference>
<reference evidence="2" key="1">
    <citation type="submission" date="2018-05" db="EMBL/GenBank/DDBJ databases">
        <authorList>
            <person name="Lanie J.A."/>
            <person name="Ng W.-L."/>
            <person name="Kazmierczak K.M."/>
            <person name="Andrzejewski T.M."/>
            <person name="Davidsen T.M."/>
            <person name="Wayne K.J."/>
            <person name="Tettelin H."/>
            <person name="Glass J.I."/>
            <person name="Rusch D."/>
            <person name="Podicherti R."/>
            <person name="Tsui H.-C.T."/>
            <person name="Winkler M.E."/>
        </authorList>
    </citation>
    <scope>NUCLEOTIDE SEQUENCE</scope>
</reference>
<accession>A0A382H3K1</accession>
<dbReference type="InterPro" id="IPR036409">
    <property type="entry name" value="Aldolase_II/adducin_N_sf"/>
</dbReference>
<name>A0A382H3K1_9ZZZZ</name>
<evidence type="ECO:0000313" key="2">
    <source>
        <dbReference type="EMBL" id="SVB81896.1"/>
    </source>
</evidence>
<dbReference type="GO" id="GO:0005856">
    <property type="term" value="C:cytoskeleton"/>
    <property type="evidence" value="ECO:0007669"/>
    <property type="project" value="TreeGrafter"/>
</dbReference>
<protein>
    <recommendedName>
        <fullName evidence="1">Class II aldolase/adducin N-terminal domain-containing protein</fullName>
    </recommendedName>
</protein>
<dbReference type="NCBIfam" id="NF005068">
    <property type="entry name" value="PRK06486.1"/>
    <property type="match status" value="1"/>
</dbReference>
<gene>
    <name evidence="2" type="ORF">METZ01_LOCUS234750</name>
</gene>
<proteinExistence type="predicted"/>
<feature type="domain" description="Class II aldolase/adducin N-terminal" evidence="1">
    <location>
        <begin position="25"/>
        <end position="211"/>
    </location>
</feature>
<dbReference type="GO" id="GO:0051015">
    <property type="term" value="F:actin filament binding"/>
    <property type="evidence" value="ECO:0007669"/>
    <property type="project" value="TreeGrafter"/>
</dbReference>
<dbReference type="SUPFAM" id="SSF53639">
    <property type="entry name" value="AraD/HMP-PK domain-like"/>
    <property type="match status" value="1"/>
</dbReference>
<dbReference type="Pfam" id="PF00596">
    <property type="entry name" value="Aldolase_II"/>
    <property type="match status" value="1"/>
</dbReference>
<evidence type="ECO:0000259" key="1">
    <source>
        <dbReference type="SMART" id="SM01007"/>
    </source>
</evidence>
<dbReference type="InterPro" id="IPR001303">
    <property type="entry name" value="Aldolase_II/adducin_N"/>
</dbReference>